<feature type="compositionally biased region" description="Low complexity" evidence="1">
    <location>
        <begin position="23"/>
        <end position="35"/>
    </location>
</feature>
<dbReference type="AlphaFoldDB" id="A0A5C5G3W5"/>
<dbReference type="Proteomes" id="UP000311382">
    <property type="component" value="Unassembled WGS sequence"/>
</dbReference>
<dbReference type="EMBL" id="SOZI01000008">
    <property type="protein sequence ID" value="TNY23778.1"/>
    <property type="molecule type" value="Genomic_DNA"/>
</dbReference>
<protein>
    <submittedName>
        <fullName evidence="2">Uncharacterized protein</fullName>
    </submittedName>
</protein>
<feature type="compositionally biased region" description="Low complexity" evidence="1">
    <location>
        <begin position="188"/>
        <end position="199"/>
    </location>
</feature>
<reference evidence="2 3" key="1">
    <citation type="submission" date="2019-03" db="EMBL/GenBank/DDBJ databases">
        <title>Rhodosporidium diobovatum UCD-FST 08-225 genome sequencing, assembly, and annotation.</title>
        <authorList>
            <person name="Fakankun I.U."/>
            <person name="Fristensky B."/>
            <person name="Levin D.B."/>
        </authorList>
    </citation>
    <scope>NUCLEOTIDE SEQUENCE [LARGE SCALE GENOMIC DNA]</scope>
    <source>
        <strain evidence="2 3">UCD-FST 08-225</strain>
    </source>
</reference>
<evidence type="ECO:0000313" key="3">
    <source>
        <dbReference type="Proteomes" id="UP000311382"/>
    </source>
</evidence>
<gene>
    <name evidence="2" type="ORF">DMC30DRAFT_413896</name>
</gene>
<feature type="compositionally biased region" description="Polar residues" evidence="1">
    <location>
        <begin position="119"/>
        <end position="129"/>
    </location>
</feature>
<evidence type="ECO:0000313" key="2">
    <source>
        <dbReference type="EMBL" id="TNY23778.1"/>
    </source>
</evidence>
<organism evidence="2 3">
    <name type="scientific">Rhodotorula diobovata</name>
    <dbReference type="NCBI Taxonomy" id="5288"/>
    <lineage>
        <taxon>Eukaryota</taxon>
        <taxon>Fungi</taxon>
        <taxon>Dikarya</taxon>
        <taxon>Basidiomycota</taxon>
        <taxon>Pucciniomycotina</taxon>
        <taxon>Microbotryomycetes</taxon>
        <taxon>Sporidiobolales</taxon>
        <taxon>Sporidiobolaceae</taxon>
        <taxon>Rhodotorula</taxon>
    </lineage>
</organism>
<comment type="caution">
    <text evidence="2">The sequence shown here is derived from an EMBL/GenBank/DDBJ whole genome shotgun (WGS) entry which is preliminary data.</text>
</comment>
<feature type="region of interest" description="Disordered" evidence="1">
    <location>
        <begin position="115"/>
        <end position="229"/>
    </location>
</feature>
<feature type="compositionally biased region" description="Polar residues" evidence="1">
    <location>
        <begin position="151"/>
        <end position="172"/>
    </location>
</feature>
<proteinExistence type="predicted"/>
<feature type="compositionally biased region" description="Low complexity" evidence="1">
    <location>
        <begin position="206"/>
        <end position="229"/>
    </location>
</feature>
<evidence type="ECO:0000256" key="1">
    <source>
        <dbReference type="SAM" id="MobiDB-lite"/>
    </source>
</evidence>
<sequence>MSRDRKPPPPPLTHQPRRQRSLSTTSSTPAPLSPAYRMTERTRTITESMHAYTTEWERRLLKVQEAWRETRQRAGEVATLRTAVARQPDDLILRLELDEAEKRRREAKLLEELAKHALSSPTMQGPSLHTTDEDLDEQTRTRSFVPASPLVLSTSPPRFPSAFTSRTPSPSDSPVPGLARRPTRLSFSRASSSTASPSSSRPPSPAVRSRPASVAAPLSGSEPLSDPFPSLPSFPSRQVLVTSRLSVPGFFVVEELGLVQVGSPHATDLAAIKSLLRVEGLRRGAHAVLGVQTKVWEGEGGGLTGVGRAVRLRKG</sequence>
<accession>A0A5C5G3W5</accession>
<name>A0A5C5G3W5_9BASI</name>
<keyword evidence="3" id="KW-1185">Reference proteome</keyword>
<feature type="region of interest" description="Disordered" evidence="1">
    <location>
        <begin position="1"/>
        <end position="43"/>
    </location>
</feature>